<reference evidence="2 3" key="1">
    <citation type="journal article" date="2019" name="Sci. Rep.">
        <title>Orb-weaving spider Araneus ventricosus genome elucidates the spidroin gene catalogue.</title>
        <authorList>
            <person name="Kono N."/>
            <person name="Nakamura H."/>
            <person name="Ohtoshi R."/>
            <person name="Moran D.A.P."/>
            <person name="Shinohara A."/>
            <person name="Yoshida Y."/>
            <person name="Fujiwara M."/>
            <person name="Mori M."/>
            <person name="Tomita M."/>
            <person name="Arakawa K."/>
        </authorList>
    </citation>
    <scope>NUCLEOTIDE SEQUENCE [LARGE SCALE GENOMIC DNA]</scope>
</reference>
<feature type="chain" id="PRO_5021475011" evidence="1">
    <location>
        <begin position="21"/>
        <end position="54"/>
    </location>
</feature>
<feature type="signal peptide" evidence="1">
    <location>
        <begin position="1"/>
        <end position="20"/>
    </location>
</feature>
<organism evidence="2 3">
    <name type="scientific">Araneus ventricosus</name>
    <name type="common">Orbweaver spider</name>
    <name type="synonym">Epeira ventricosa</name>
    <dbReference type="NCBI Taxonomy" id="182803"/>
    <lineage>
        <taxon>Eukaryota</taxon>
        <taxon>Metazoa</taxon>
        <taxon>Ecdysozoa</taxon>
        <taxon>Arthropoda</taxon>
        <taxon>Chelicerata</taxon>
        <taxon>Arachnida</taxon>
        <taxon>Araneae</taxon>
        <taxon>Araneomorphae</taxon>
        <taxon>Entelegynae</taxon>
        <taxon>Araneoidea</taxon>
        <taxon>Araneidae</taxon>
        <taxon>Araneus</taxon>
    </lineage>
</organism>
<evidence type="ECO:0000256" key="1">
    <source>
        <dbReference type="SAM" id="SignalP"/>
    </source>
</evidence>
<sequence length="54" mass="5945">MHSWLILILVVLACASMVLADDAEALCLMIPSSTMNMMSTVMNGAMSMYQKYRG</sequence>
<keyword evidence="3" id="KW-1185">Reference proteome</keyword>
<gene>
    <name evidence="2" type="ORF">AVEN_171283_1</name>
</gene>
<dbReference type="Proteomes" id="UP000499080">
    <property type="component" value="Unassembled WGS sequence"/>
</dbReference>
<dbReference type="AlphaFoldDB" id="A0A4Y2RSC4"/>
<evidence type="ECO:0000313" key="2">
    <source>
        <dbReference type="EMBL" id="GBN78159.1"/>
    </source>
</evidence>
<evidence type="ECO:0000313" key="3">
    <source>
        <dbReference type="Proteomes" id="UP000499080"/>
    </source>
</evidence>
<name>A0A4Y2RSC4_ARAVE</name>
<dbReference type="EMBL" id="BGPR01146797">
    <property type="protein sequence ID" value="GBN78159.1"/>
    <property type="molecule type" value="Genomic_DNA"/>
</dbReference>
<comment type="caution">
    <text evidence="2">The sequence shown here is derived from an EMBL/GenBank/DDBJ whole genome shotgun (WGS) entry which is preliminary data.</text>
</comment>
<proteinExistence type="predicted"/>
<protein>
    <submittedName>
        <fullName evidence="2">Uncharacterized protein</fullName>
    </submittedName>
</protein>
<accession>A0A4Y2RSC4</accession>
<keyword evidence="1" id="KW-0732">Signal</keyword>